<dbReference type="PANTHER" id="PTHR34039:SF1">
    <property type="entry name" value="UPF0102 PROTEIN YRAN"/>
    <property type="match status" value="1"/>
</dbReference>
<evidence type="ECO:0000313" key="3">
    <source>
        <dbReference type="EMBL" id="TNC26224.1"/>
    </source>
</evidence>
<organism evidence="3 4">
    <name type="scientific">Mumia zhuanghuii</name>
    <dbReference type="NCBI Taxonomy" id="2585211"/>
    <lineage>
        <taxon>Bacteria</taxon>
        <taxon>Bacillati</taxon>
        <taxon>Actinomycetota</taxon>
        <taxon>Actinomycetes</taxon>
        <taxon>Propionibacteriales</taxon>
        <taxon>Nocardioidaceae</taxon>
        <taxon>Mumia</taxon>
    </lineage>
</organism>
<proteinExistence type="inferred from homology"/>
<dbReference type="HAMAP" id="MF_00048">
    <property type="entry name" value="UPF0102"/>
    <property type="match status" value="1"/>
</dbReference>
<dbReference type="EMBL" id="VDFR01000247">
    <property type="protein sequence ID" value="TNC26224.1"/>
    <property type="molecule type" value="Genomic_DNA"/>
</dbReference>
<comment type="caution">
    <text evidence="3">The sequence shown here is derived from an EMBL/GenBank/DDBJ whole genome shotgun (WGS) entry which is preliminary data.</text>
</comment>
<protein>
    <recommendedName>
        <fullName evidence="2">UPF0102 protein FHE65_34720</fullName>
    </recommendedName>
</protein>
<name>A0A5C4M2G6_9ACTN</name>
<dbReference type="Gene3D" id="3.40.1350.10">
    <property type="match status" value="1"/>
</dbReference>
<dbReference type="GO" id="GO:0003676">
    <property type="term" value="F:nucleic acid binding"/>
    <property type="evidence" value="ECO:0007669"/>
    <property type="project" value="InterPro"/>
</dbReference>
<dbReference type="InterPro" id="IPR011856">
    <property type="entry name" value="tRNA_endonuc-like_dom_sf"/>
</dbReference>
<dbReference type="PANTHER" id="PTHR34039">
    <property type="entry name" value="UPF0102 PROTEIN YRAN"/>
    <property type="match status" value="1"/>
</dbReference>
<dbReference type="Pfam" id="PF02021">
    <property type="entry name" value="UPF0102"/>
    <property type="match status" value="1"/>
</dbReference>
<reference evidence="3 4" key="1">
    <citation type="submission" date="2019-05" db="EMBL/GenBank/DDBJ databases">
        <title>Mumia sp. nov., isolated from the intestinal contents of plateau pika (Ochotona curzoniae) in the Qinghai-Tibet plateau of China.</title>
        <authorList>
            <person name="Tian Z."/>
        </authorList>
    </citation>
    <scope>NUCLEOTIDE SEQUENCE [LARGE SCALE GENOMIC DNA]</scope>
    <source>
        <strain evidence="4">527</strain>
    </source>
</reference>
<evidence type="ECO:0000256" key="1">
    <source>
        <dbReference type="ARBA" id="ARBA00006738"/>
    </source>
</evidence>
<accession>A0A5C4M2G6</accession>
<sequence>MGSTYEQRQAVGVHGENVAAEFLQGQGMQVLARNWRCRWGEIDIVARDGDTVVFCEVKTRRTTAYGSPLEAVTPRKAARLRRLTGLFLAENDVSAPLVRIDVIGVLVPSRGPAQVTYVAGVA</sequence>
<gene>
    <name evidence="3" type="ORF">FHE65_34720</name>
</gene>
<dbReference type="InterPro" id="IPR011335">
    <property type="entry name" value="Restrct_endonuc-II-like"/>
</dbReference>
<dbReference type="InterPro" id="IPR003509">
    <property type="entry name" value="UPF0102_YraN-like"/>
</dbReference>
<dbReference type="NCBIfam" id="NF009150">
    <property type="entry name" value="PRK12497.1-3"/>
    <property type="match status" value="1"/>
</dbReference>
<comment type="similarity">
    <text evidence="1 2">Belongs to the UPF0102 family.</text>
</comment>
<dbReference type="OrthoDB" id="9794876at2"/>
<dbReference type="CDD" id="cd20736">
    <property type="entry name" value="PoNe_Nuclease"/>
    <property type="match status" value="1"/>
</dbReference>
<dbReference type="NCBIfam" id="NF009154">
    <property type="entry name" value="PRK12497.3-3"/>
    <property type="match status" value="1"/>
</dbReference>
<evidence type="ECO:0000256" key="2">
    <source>
        <dbReference type="HAMAP-Rule" id="MF_00048"/>
    </source>
</evidence>
<dbReference type="NCBIfam" id="TIGR00252">
    <property type="entry name" value="YraN family protein"/>
    <property type="match status" value="1"/>
</dbReference>
<evidence type="ECO:0000313" key="4">
    <source>
        <dbReference type="Proteomes" id="UP000306740"/>
    </source>
</evidence>
<dbReference type="Proteomes" id="UP000306740">
    <property type="component" value="Unassembled WGS sequence"/>
</dbReference>
<dbReference type="SUPFAM" id="SSF52980">
    <property type="entry name" value="Restriction endonuclease-like"/>
    <property type="match status" value="1"/>
</dbReference>
<dbReference type="AlphaFoldDB" id="A0A5C4M2G6"/>